<keyword evidence="9" id="KW-1185">Reference proteome</keyword>
<dbReference type="PANTHER" id="PTHR24305">
    <property type="entry name" value="CYTOCHROME P450"/>
    <property type="match status" value="1"/>
</dbReference>
<dbReference type="SUPFAM" id="SSF48264">
    <property type="entry name" value="Cytochrome P450"/>
    <property type="match status" value="1"/>
</dbReference>
<dbReference type="GO" id="GO:0020037">
    <property type="term" value="F:heme binding"/>
    <property type="evidence" value="ECO:0007669"/>
    <property type="project" value="InterPro"/>
</dbReference>
<organism evidence="8 9">
    <name type="scientific">Trichodelitschia bisporula</name>
    <dbReference type="NCBI Taxonomy" id="703511"/>
    <lineage>
        <taxon>Eukaryota</taxon>
        <taxon>Fungi</taxon>
        <taxon>Dikarya</taxon>
        <taxon>Ascomycota</taxon>
        <taxon>Pezizomycotina</taxon>
        <taxon>Dothideomycetes</taxon>
        <taxon>Dothideomycetes incertae sedis</taxon>
        <taxon>Phaeotrichales</taxon>
        <taxon>Phaeotrichaceae</taxon>
        <taxon>Trichodelitschia</taxon>
    </lineage>
</organism>
<keyword evidence="7" id="KW-0472">Membrane</keyword>
<dbReference type="GO" id="GO:0004497">
    <property type="term" value="F:monooxygenase activity"/>
    <property type="evidence" value="ECO:0007669"/>
    <property type="project" value="UniProtKB-KW"/>
</dbReference>
<comment type="similarity">
    <text evidence="2 6">Belongs to the cytochrome P450 family.</text>
</comment>
<dbReference type="AlphaFoldDB" id="A0A6G1HY45"/>
<evidence type="ECO:0000256" key="6">
    <source>
        <dbReference type="RuleBase" id="RU000461"/>
    </source>
</evidence>
<keyword evidence="7" id="KW-1133">Transmembrane helix</keyword>
<dbReference type="EMBL" id="ML996694">
    <property type="protein sequence ID" value="KAF2400739.1"/>
    <property type="molecule type" value="Genomic_DNA"/>
</dbReference>
<keyword evidence="6" id="KW-0560">Oxidoreductase</keyword>
<sequence length="519" mass="58551">MIFSSSSAAVFLGAIVFCVFLYNNLIRPLFLTPLSRIPSAHPLAHITGLWILWIRFRSQENRTIDSAHKAFGPVIKLSPNEISINCVNGGIKTVYAGGFEKHEWYPNLFYNFGQPNMFSMAGTKQHSARKRMIMAIYSKSSISTSPAMRSMSVALIYQRFLPLLRHHAESGKYINIYAAFSAITMDFVTGYLFGLDSSSNLTQNMKKRDHFLDLYHSRRSYNYWPQELPGLTEFFKSLGIRLVPKWVDAANAEIEAWTLEMCDQAARHSHSDDKDPGSSPVVYSQLSATKHANPLSRLEIASELLDHLAAGFDTSGITLTYAVHQLSQHPRWQNALRAELRTLDTPVSIRSHPYEASLPSSKALDTLPTLQAILQETLRLHAAIPGPQPRITPPGGCRIGTDECHYQVPGGVRISAQAYSLHRNAAVFEEPETWRPERWLEASPEKLREMMRWYWPFSSGGRMCIGSHLAMYQMQNILAAVYTDFMTEIVDDADIEQLDIYTAPPKSDKLIMKLAFADT</sequence>
<dbReference type="PRINTS" id="PR00465">
    <property type="entry name" value="EP450IV"/>
</dbReference>
<evidence type="ECO:0000256" key="5">
    <source>
        <dbReference type="PIRSR" id="PIRSR602403-1"/>
    </source>
</evidence>
<dbReference type="InterPro" id="IPR050121">
    <property type="entry name" value="Cytochrome_P450_monoxygenase"/>
</dbReference>
<dbReference type="InterPro" id="IPR017972">
    <property type="entry name" value="Cyt_P450_CS"/>
</dbReference>
<evidence type="ECO:0000313" key="8">
    <source>
        <dbReference type="EMBL" id="KAF2400739.1"/>
    </source>
</evidence>
<evidence type="ECO:0000256" key="3">
    <source>
        <dbReference type="ARBA" id="ARBA00022723"/>
    </source>
</evidence>
<name>A0A6G1HY45_9PEZI</name>
<dbReference type="InterPro" id="IPR002403">
    <property type="entry name" value="Cyt_P450_E_grp-IV"/>
</dbReference>
<keyword evidence="5 6" id="KW-0349">Heme</keyword>
<evidence type="ECO:0000256" key="2">
    <source>
        <dbReference type="ARBA" id="ARBA00010617"/>
    </source>
</evidence>
<dbReference type="PROSITE" id="PS00086">
    <property type="entry name" value="CYTOCHROME_P450"/>
    <property type="match status" value="1"/>
</dbReference>
<evidence type="ECO:0000256" key="1">
    <source>
        <dbReference type="ARBA" id="ARBA00001971"/>
    </source>
</evidence>
<dbReference type="PANTHER" id="PTHR24305:SF166">
    <property type="entry name" value="CYTOCHROME P450 12A4, MITOCHONDRIAL-RELATED"/>
    <property type="match status" value="1"/>
</dbReference>
<keyword evidence="4 5" id="KW-0408">Iron</keyword>
<dbReference type="GO" id="GO:0005506">
    <property type="term" value="F:iron ion binding"/>
    <property type="evidence" value="ECO:0007669"/>
    <property type="project" value="InterPro"/>
</dbReference>
<dbReference type="Proteomes" id="UP000799640">
    <property type="component" value="Unassembled WGS sequence"/>
</dbReference>
<feature type="transmembrane region" description="Helical" evidence="7">
    <location>
        <begin position="6"/>
        <end position="26"/>
    </location>
</feature>
<evidence type="ECO:0000256" key="7">
    <source>
        <dbReference type="SAM" id="Phobius"/>
    </source>
</evidence>
<keyword evidence="3 5" id="KW-0479">Metal-binding</keyword>
<dbReference type="GO" id="GO:0016705">
    <property type="term" value="F:oxidoreductase activity, acting on paired donors, with incorporation or reduction of molecular oxygen"/>
    <property type="evidence" value="ECO:0007669"/>
    <property type="project" value="InterPro"/>
</dbReference>
<protein>
    <submittedName>
        <fullName evidence="8">Cytochrome P450</fullName>
    </submittedName>
</protein>
<dbReference type="Pfam" id="PF00067">
    <property type="entry name" value="p450"/>
    <property type="match status" value="1"/>
</dbReference>
<proteinExistence type="inferred from homology"/>
<dbReference type="PRINTS" id="PR00385">
    <property type="entry name" value="P450"/>
</dbReference>
<keyword evidence="6" id="KW-0503">Monooxygenase</keyword>
<dbReference type="InterPro" id="IPR001128">
    <property type="entry name" value="Cyt_P450"/>
</dbReference>
<dbReference type="Gene3D" id="1.10.630.10">
    <property type="entry name" value="Cytochrome P450"/>
    <property type="match status" value="1"/>
</dbReference>
<keyword evidence="7" id="KW-0812">Transmembrane</keyword>
<accession>A0A6G1HY45</accession>
<feature type="binding site" description="axial binding residue" evidence="5">
    <location>
        <position position="464"/>
    </location>
    <ligand>
        <name>heme</name>
        <dbReference type="ChEBI" id="CHEBI:30413"/>
    </ligand>
    <ligandPart>
        <name>Fe</name>
        <dbReference type="ChEBI" id="CHEBI:18248"/>
    </ligandPart>
</feature>
<evidence type="ECO:0000256" key="4">
    <source>
        <dbReference type="ARBA" id="ARBA00023004"/>
    </source>
</evidence>
<gene>
    <name evidence="8" type="ORF">EJ06DRAFT_529848</name>
</gene>
<reference evidence="8" key="1">
    <citation type="journal article" date="2020" name="Stud. Mycol.">
        <title>101 Dothideomycetes genomes: a test case for predicting lifestyles and emergence of pathogens.</title>
        <authorList>
            <person name="Haridas S."/>
            <person name="Albert R."/>
            <person name="Binder M."/>
            <person name="Bloem J."/>
            <person name="Labutti K."/>
            <person name="Salamov A."/>
            <person name="Andreopoulos B."/>
            <person name="Baker S."/>
            <person name="Barry K."/>
            <person name="Bills G."/>
            <person name="Bluhm B."/>
            <person name="Cannon C."/>
            <person name="Castanera R."/>
            <person name="Culley D."/>
            <person name="Daum C."/>
            <person name="Ezra D."/>
            <person name="Gonzalez J."/>
            <person name="Henrissat B."/>
            <person name="Kuo A."/>
            <person name="Liang C."/>
            <person name="Lipzen A."/>
            <person name="Lutzoni F."/>
            <person name="Magnuson J."/>
            <person name="Mondo S."/>
            <person name="Nolan M."/>
            <person name="Ohm R."/>
            <person name="Pangilinan J."/>
            <person name="Park H.-J."/>
            <person name="Ramirez L."/>
            <person name="Alfaro M."/>
            <person name="Sun H."/>
            <person name="Tritt A."/>
            <person name="Yoshinaga Y."/>
            <person name="Zwiers L.-H."/>
            <person name="Turgeon B."/>
            <person name="Goodwin S."/>
            <person name="Spatafora J."/>
            <person name="Crous P."/>
            <person name="Grigoriev I."/>
        </authorList>
    </citation>
    <scope>NUCLEOTIDE SEQUENCE</scope>
    <source>
        <strain evidence="8">CBS 262.69</strain>
    </source>
</reference>
<comment type="cofactor">
    <cofactor evidence="1 5">
        <name>heme</name>
        <dbReference type="ChEBI" id="CHEBI:30413"/>
    </cofactor>
</comment>
<dbReference type="InterPro" id="IPR036396">
    <property type="entry name" value="Cyt_P450_sf"/>
</dbReference>
<dbReference type="CDD" id="cd11059">
    <property type="entry name" value="CYP_fungal"/>
    <property type="match status" value="1"/>
</dbReference>
<dbReference type="OrthoDB" id="1470350at2759"/>
<evidence type="ECO:0000313" key="9">
    <source>
        <dbReference type="Proteomes" id="UP000799640"/>
    </source>
</evidence>